<evidence type="ECO:0000313" key="2">
    <source>
        <dbReference type="Proteomes" id="UP000271010"/>
    </source>
</evidence>
<comment type="caution">
    <text evidence="1">The sequence shown here is derived from an EMBL/GenBank/DDBJ whole genome shotgun (WGS) entry which is preliminary data.</text>
</comment>
<accession>A0A3M9MQ43</accession>
<dbReference type="AlphaFoldDB" id="A0A3M9MQ43"/>
<evidence type="ECO:0000313" key="1">
    <source>
        <dbReference type="EMBL" id="RNI27630.1"/>
    </source>
</evidence>
<protein>
    <submittedName>
        <fullName evidence="1">Uncharacterized protein</fullName>
    </submittedName>
</protein>
<proteinExistence type="predicted"/>
<reference evidence="1 2" key="1">
    <citation type="submission" date="2018-11" db="EMBL/GenBank/DDBJ databases">
        <title>Rufibacter latericius sp. nov., isolated from water in Baiyang Lake.</title>
        <authorList>
            <person name="Yang Y."/>
        </authorList>
    </citation>
    <scope>NUCLEOTIDE SEQUENCE [LARGE SCALE GENOMIC DNA]</scope>
    <source>
        <strain evidence="1 2">MCC P1</strain>
    </source>
</reference>
<sequence>MTHKIGMHYTFKEGVLHCRVELDNGAYKILGPQLKAELELGLLEGERMENTSEGGAVYELTFSDLDEHEHFTRTFFTMVKKNY</sequence>
<dbReference type="RefSeq" id="WP_123134098.1">
    <property type="nucleotide sequence ID" value="NZ_RJJE01000017.1"/>
</dbReference>
<gene>
    <name evidence="1" type="ORF">EFA69_16055</name>
</gene>
<organism evidence="1 2">
    <name type="scientific">Rufibacter immobilis</name>
    <dbReference type="NCBI Taxonomy" id="1348778"/>
    <lineage>
        <taxon>Bacteria</taxon>
        <taxon>Pseudomonadati</taxon>
        <taxon>Bacteroidota</taxon>
        <taxon>Cytophagia</taxon>
        <taxon>Cytophagales</taxon>
        <taxon>Hymenobacteraceae</taxon>
        <taxon>Rufibacter</taxon>
    </lineage>
</organism>
<keyword evidence="2" id="KW-1185">Reference proteome</keyword>
<name>A0A3M9MQ43_9BACT</name>
<dbReference type="Proteomes" id="UP000271010">
    <property type="component" value="Unassembled WGS sequence"/>
</dbReference>
<dbReference type="EMBL" id="RJJE01000017">
    <property type="protein sequence ID" value="RNI27630.1"/>
    <property type="molecule type" value="Genomic_DNA"/>
</dbReference>